<dbReference type="InterPro" id="IPR047129">
    <property type="entry name" value="PPA2-like"/>
</dbReference>
<evidence type="ECO:0000313" key="1">
    <source>
        <dbReference type="EMBL" id="TYH20963.1"/>
    </source>
</evidence>
<gene>
    <name evidence="1" type="ORF">ES288_A04G004600v1</name>
</gene>
<dbReference type="AlphaFoldDB" id="A0A5D2GS41"/>
<proteinExistence type="predicted"/>
<organism evidence="1 2">
    <name type="scientific">Gossypium darwinii</name>
    <name type="common">Darwin's cotton</name>
    <name type="synonym">Gossypium barbadense var. darwinii</name>
    <dbReference type="NCBI Taxonomy" id="34276"/>
    <lineage>
        <taxon>Eukaryota</taxon>
        <taxon>Viridiplantae</taxon>
        <taxon>Streptophyta</taxon>
        <taxon>Embryophyta</taxon>
        <taxon>Tracheophyta</taxon>
        <taxon>Spermatophyta</taxon>
        <taxon>Magnoliopsida</taxon>
        <taxon>eudicotyledons</taxon>
        <taxon>Gunneridae</taxon>
        <taxon>Pentapetalae</taxon>
        <taxon>rosids</taxon>
        <taxon>malvids</taxon>
        <taxon>Malvales</taxon>
        <taxon>Malvaceae</taxon>
        <taxon>Malvoideae</taxon>
        <taxon>Gossypium</taxon>
    </lineage>
</organism>
<evidence type="ECO:0008006" key="3">
    <source>
        <dbReference type="Google" id="ProtNLM"/>
    </source>
</evidence>
<accession>A0A5D2GS41</accession>
<sequence length="97" mass="11166">MCDLLWSDPEDVVDGWALSLRGAEFLFGSTNISLFNHTNNIDYICRAHQLVMESGWLVHGGDDANMVTVLQFWRWMRISTSNFGCLKQHNMRKCVTI</sequence>
<reference evidence="1 2" key="1">
    <citation type="submission" date="2019-06" db="EMBL/GenBank/DDBJ databases">
        <title>WGS assembly of Gossypium darwinii.</title>
        <authorList>
            <person name="Chen Z.J."/>
            <person name="Sreedasyam A."/>
            <person name="Ando A."/>
            <person name="Song Q."/>
            <person name="De L."/>
            <person name="Hulse-Kemp A."/>
            <person name="Ding M."/>
            <person name="Ye W."/>
            <person name="Kirkbride R."/>
            <person name="Jenkins J."/>
            <person name="Plott C."/>
            <person name="Lovell J."/>
            <person name="Lin Y.-M."/>
            <person name="Vaughn R."/>
            <person name="Liu B."/>
            <person name="Li W."/>
            <person name="Simpson S."/>
            <person name="Scheffler B."/>
            <person name="Saski C."/>
            <person name="Grover C."/>
            <person name="Hu G."/>
            <person name="Conover J."/>
            <person name="Carlson J."/>
            <person name="Shu S."/>
            <person name="Boston L."/>
            <person name="Williams M."/>
            <person name="Peterson D."/>
            <person name="Mcgee K."/>
            <person name="Jones D."/>
            <person name="Wendel J."/>
            <person name="Stelly D."/>
            <person name="Grimwood J."/>
            <person name="Schmutz J."/>
        </authorList>
    </citation>
    <scope>NUCLEOTIDE SEQUENCE [LARGE SCALE GENOMIC DNA]</scope>
    <source>
        <strain evidence="1">1808015.09</strain>
    </source>
</reference>
<dbReference type="Gene3D" id="3.60.21.10">
    <property type="match status" value="1"/>
</dbReference>
<dbReference type="Proteomes" id="UP000323506">
    <property type="component" value="Chromosome A04"/>
</dbReference>
<keyword evidence="2" id="KW-1185">Reference proteome</keyword>
<dbReference type="GO" id="GO:0004722">
    <property type="term" value="F:protein serine/threonine phosphatase activity"/>
    <property type="evidence" value="ECO:0007669"/>
    <property type="project" value="InterPro"/>
</dbReference>
<protein>
    <recommendedName>
        <fullName evidence="3">Serine/threonine specific protein phosphatases domain-containing protein</fullName>
    </recommendedName>
</protein>
<dbReference type="InterPro" id="IPR029052">
    <property type="entry name" value="Metallo-depent_PP-like"/>
</dbReference>
<dbReference type="SUPFAM" id="SSF56300">
    <property type="entry name" value="Metallo-dependent phosphatases"/>
    <property type="match status" value="1"/>
</dbReference>
<evidence type="ECO:0000313" key="2">
    <source>
        <dbReference type="Proteomes" id="UP000323506"/>
    </source>
</evidence>
<dbReference type="EMBL" id="CM017691">
    <property type="protein sequence ID" value="TYH20963.1"/>
    <property type="molecule type" value="Genomic_DNA"/>
</dbReference>
<dbReference type="PANTHER" id="PTHR45619">
    <property type="entry name" value="SERINE/THREONINE-PROTEIN PHOSPHATASE PP2A-RELATED"/>
    <property type="match status" value="1"/>
</dbReference>
<name>A0A5D2GS41_GOSDA</name>